<accession>A0A482MNE5</accession>
<gene>
    <name evidence="1" type="ORF">BcepSauron_352</name>
</gene>
<dbReference type="EMBL" id="MK552141">
    <property type="protein sequence ID" value="QBQ74732.1"/>
    <property type="molecule type" value="Genomic_DNA"/>
</dbReference>
<organism evidence="1 2">
    <name type="scientific">Burkholderia phage BcepSauron</name>
    <dbReference type="NCBI Taxonomy" id="2530033"/>
    <lineage>
        <taxon>Viruses</taxon>
        <taxon>Duplodnaviria</taxon>
        <taxon>Heunggongvirae</taxon>
        <taxon>Uroviricota</taxon>
        <taxon>Caudoviricetes</taxon>
        <taxon>Sarumanvirus</taxon>
        <taxon>Sarumanvirus bcepsauron</taxon>
    </lineage>
</organism>
<keyword evidence="2" id="KW-1185">Reference proteome</keyword>
<reference evidence="1 2" key="1">
    <citation type="submission" date="2019-02" db="EMBL/GenBank/DDBJ databases">
        <title>Complete genome sequence of Burkholderia cenocepacia phage BcepSauron.</title>
        <authorList>
            <person name="Park K."/>
            <person name="Gonzalez C."/>
            <person name="Liu M."/>
            <person name="Gill J."/>
        </authorList>
    </citation>
    <scope>NUCLEOTIDE SEQUENCE [LARGE SCALE GENOMIC DNA]</scope>
</reference>
<evidence type="ECO:0000313" key="2">
    <source>
        <dbReference type="Proteomes" id="UP000301424"/>
    </source>
</evidence>
<name>A0A482MNE5_9CAUD</name>
<proteinExistence type="predicted"/>
<protein>
    <submittedName>
        <fullName evidence="1">Uncharacterized protein</fullName>
    </submittedName>
</protein>
<dbReference type="Proteomes" id="UP000301424">
    <property type="component" value="Segment"/>
</dbReference>
<sequence>MKWYHPNHVTPDRDHCPYYEDDYSVPVIVTMRLEDGDLVVASTQWMYSYREQGWVECGLEDGPSPADYSDYGVVVAWAYPPEPCGPNEYAEVTDV</sequence>
<evidence type="ECO:0000313" key="1">
    <source>
        <dbReference type="EMBL" id="QBQ74732.1"/>
    </source>
</evidence>